<dbReference type="AlphaFoldDB" id="A0A2S6HCZ8"/>
<gene>
    <name evidence="1" type="ORF">B0F87_106170</name>
</gene>
<proteinExistence type="predicted"/>
<sequence>MTQVKRIDLSQVADLDSTIKAVCENMDTDNYKLAATFVFQSQLVMIFQQ</sequence>
<protein>
    <submittedName>
        <fullName evidence="1">Uncharacterized protein</fullName>
    </submittedName>
</protein>
<name>A0A2S6HCZ8_9GAMM</name>
<comment type="caution">
    <text evidence="1">The sequence shown here is derived from an EMBL/GenBank/DDBJ whole genome shotgun (WGS) entry which is preliminary data.</text>
</comment>
<accession>A0A2S6HCZ8</accession>
<organism evidence="1 2">
    <name type="scientific">Methylobacter tundripaludum</name>
    <dbReference type="NCBI Taxonomy" id="173365"/>
    <lineage>
        <taxon>Bacteria</taxon>
        <taxon>Pseudomonadati</taxon>
        <taxon>Pseudomonadota</taxon>
        <taxon>Gammaproteobacteria</taxon>
        <taxon>Methylococcales</taxon>
        <taxon>Methylococcaceae</taxon>
        <taxon>Methylobacter</taxon>
    </lineage>
</organism>
<evidence type="ECO:0000313" key="1">
    <source>
        <dbReference type="EMBL" id="PPK75322.1"/>
    </source>
</evidence>
<evidence type="ECO:0000313" key="2">
    <source>
        <dbReference type="Proteomes" id="UP000240010"/>
    </source>
</evidence>
<reference evidence="1 2" key="1">
    <citation type="submission" date="2018-02" db="EMBL/GenBank/DDBJ databases">
        <title>Subsurface microbial communities from deep shales in Ohio and West Virginia, USA.</title>
        <authorList>
            <person name="Wrighton K."/>
        </authorList>
    </citation>
    <scope>NUCLEOTIDE SEQUENCE [LARGE SCALE GENOMIC DNA]</scope>
    <source>
        <strain evidence="1 2">OWC-DMM</strain>
    </source>
</reference>
<dbReference type="Proteomes" id="UP000240010">
    <property type="component" value="Unassembled WGS sequence"/>
</dbReference>
<dbReference type="EMBL" id="PTIZ01000006">
    <property type="protein sequence ID" value="PPK75322.1"/>
    <property type="molecule type" value="Genomic_DNA"/>
</dbReference>
<dbReference type="RefSeq" id="WP_181050105.1">
    <property type="nucleotide sequence ID" value="NZ_PTIZ01000006.1"/>
</dbReference>